<keyword evidence="5 6" id="KW-0472">Membrane</keyword>
<dbReference type="Gene3D" id="1.10.3430.10">
    <property type="entry name" value="Ammonium transporter AmtB like domains"/>
    <property type="match status" value="1"/>
</dbReference>
<feature type="domain" description="Ammonium transporter AmtB-like" evidence="7">
    <location>
        <begin position="25"/>
        <end position="148"/>
    </location>
</feature>
<keyword evidence="3 6" id="KW-0812">Transmembrane</keyword>
<organism evidence="8 9">
    <name type="scientific">Phyllostomus discolor</name>
    <name type="common">pale spear-nosed bat</name>
    <dbReference type="NCBI Taxonomy" id="89673"/>
    <lineage>
        <taxon>Eukaryota</taxon>
        <taxon>Metazoa</taxon>
        <taxon>Chordata</taxon>
        <taxon>Craniata</taxon>
        <taxon>Vertebrata</taxon>
        <taxon>Euteleostomi</taxon>
        <taxon>Mammalia</taxon>
        <taxon>Eutheria</taxon>
        <taxon>Laurasiatheria</taxon>
        <taxon>Chiroptera</taxon>
        <taxon>Yangochiroptera</taxon>
        <taxon>Phyllostomidae</taxon>
        <taxon>Phyllostominae</taxon>
        <taxon>Phyllostomus</taxon>
    </lineage>
</organism>
<dbReference type="Proteomes" id="UP000664940">
    <property type="component" value="Unassembled WGS sequence"/>
</dbReference>
<dbReference type="InterPro" id="IPR029020">
    <property type="entry name" value="Ammonium/urea_transptr"/>
</dbReference>
<dbReference type="PANTHER" id="PTHR11730">
    <property type="entry name" value="AMMONIUM TRANSPORTER"/>
    <property type="match status" value="1"/>
</dbReference>
<feature type="transmembrane region" description="Helical" evidence="6">
    <location>
        <begin position="49"/>
        <end position="73"/>
    </location>
</feature>
<evidence type="ECO:0000313" key="9">
    <source>
        <dbReference type="Proteomes" id="UP000664940"/>
    </source>
</evidence>
<evidence type="ECO:0000313" key="8">
    <source>
        <dbReference type="EMBL" id="KAF6109815.1"/>
    </source>
</evidence>
<dbReference type="Pfam" id="PF00909">
    <property type="entry name" value="Ammonium_transp"/>
    <property type="match status" value="1"/>
</dbReference>
<dbReference type="AlphaFoldDB" id="A0A834ACJ7"/>
<evidence type="ECO:0000256" key="4">
    <source>
        <dbReference type="ARBA" id="ARBA00022989"/>
    </source>
</evidence>
<feature type="transmembrane region" description="Helical" evidence="6">
    <location>
        <begin position="85"/>
        <end position="106"/>
    </location>
</feature>
<dbReference type="GO" id="GO:0097272">
    <property type="term" value="P:ammonium homeostasis"/>
    <property type="evidence" value="ECO:0007669"/>
    <property type="project" value="TreeGrafter"/>
</dbReference>
<dbReference type="GO" id="GO:0008519">
    <property type="term" value="F:ammonium channel activity"/>
    <property type="evidence" value="ECO:0007669"/>
    <property type="project" value="InterPro"/>
</dbReference>
<dbReference type="SUPFAM" id="SSF111352">
    <property type="entry name" value="Ammonium transporter"/>
    <property type="match status" value="1"/>
</dbReference>
<evidence type="ECO:0000256" key="3">
    <source>
        <dbReference type="ARBA" id="ARBA00022692"/>
    </source>
</evidence>
<dbReference type="EMBL" id="JABVXQ010000005">
    <property type="protein sequence ID" value="KAF6109815.1"/>
    <property type="molecule type" value="Genomic_DNA"/>
</dbReference>
<sequence length="173" mass="18503">MKSFGQGAVPSVPHCIHPQAVALQTHIHNAVLAGGVAMSIPGHQIPEPWIAMVLGLTAGLISIGGAKCLPVCFDHLLGIHDTCGVHYTFGLPGLLGGIAYIVLMMQETSWIMTSVFHQMLISSGTLGLYMAMGLASGLLTGLLLNVRIWRASHVAKYFDDQAFWEFPHLAVGF</sequence>
<reference evidence="8 9" key="1">
    <citation type="journal article" date="2020" name="Nature">
        <title>Six reference-quality genomes reveal evolution of bat adaptations.</title>
        <authorList>
            <person name="Jebb D."/>
            <person name="Huang Z."/>
            <person name="Pippel M."/>
            <person name="Hughes G.M."/>
            <person name="Lavrichenko K."/>
            <person name="Devanna P."/>
            <person name="Winkler S."/>
            <person name="Jermiin L.S."/>
            <person name="Skirmuntt E.C."/>
            <person name="Katzourakis A."/>
            <person name="Burkitt-Gray L."/>
            <person name="Ray D.A."/>
            <person name="Sullivan K.A.M."/>
            <person name="Roscito J.G."/>
            <person name="Kirilenko B.M."/>
            <person name="Davalos L.M."/>
            <person name="Corthals A.P."/>
            <person name="Power M.L."/>
            <person name="Jones G."/>
            <person name="Ransome R.D."/>
            <person name="Dechmann D.K.N."/>
            <person name="Locatelli A.G."/>
            <person name="Puechmaille S.J."/>
            <person name="Fedrigo O."/>
            <person name="Jarvis E.D."/>
            <person name="Hiller M."/>
            <person name="Vernes S.C."/>
            <person name="Myers E.W."/>
            <person name="Teeling E.C."/>
        </authorList>
    </citation>
    <scope>NUCLEOTIDE SEQUENCE [LARGE SCALE GENOMIC DNA]</scope>
    <source>
        <strain evidence="8">Bat1K_MPI-CBG_1</strain>
    </source>
</reference>
<evidence type="ECO:0000256" key="6">
    <source>
        <dbReference type="SAM" id="Phobius"/>
    </source>
</evidence>
<dbReference type="GO" id="GO:0005886">
    <property type="term" value="C:plasma membrane"/>
    <property type="evidence" value="ECO:0007669"/>
    <property type="project" value="InterPro"/>
</dbReference>
<proteinExistence type="inferred from homology"/>
<dbReference type="InterPro" id="IPR002229">
    <property type="entry name" value="RhesusRHD"/>
</dbReference>
<comment type="similarity">
    <text evidence="2">Belongs to the ammonium transporter (TC 2.A.49) family. Rh subfamily.</text>
</comment>
<name>A0A834ACJ7_9CHIR</name>
<keyword evidence="4 6" id="KW-1133">Transmembrane helix</keyword>
<comment type="subcellular location">
    <subcellularLocation>
        <location evidence="1">Membrane</location>
        <topology evidence="1">Multi-pass membrane protein</topology>
    </subcellularLocation>
</comment>
<evidence type="ECO:0000256" key="1">
    <source>
        <dbReference type="ARBA" id="ARBA00004141"/>
    </source>
</evidence>
<evidence type="ECO:0000256" key="2">
    <source>
        <dbReference type="ARBA" id="ARBA00011036"/>
    </source>
</evidence>
<evidence type="ECO:0000256" key="5">
    <source>
        <dbReference type="ARBA" id="ARBA00023136"/>
    </source>
</evidence>
<feature type="transmembrane region" description="Helical" evidence="6">
    <location>
        <begin position="126"/>
        <end position="146"/>
    </location>
</feature>
<protein>
    <recommendedName>
        <fullName evidence="7">Ammonium transporter AmtB-like domain-containing protein</fullName>
    </recommendedName>
</protein>
<dbReference type="PANTHER" id="PTHR11730:SF43">
    <property type="entry name" value="BLOOD GROUP RH(CE) POLYPEPTIDE-RELATED"/>
    <property type="match status" value="1"/>
</dbReference>
<comment type="caution">
    <text evidence="8">The sequence shown here is derived from an EMBL/GenBank/DDBJ whole genome shotgun (WGS) entry which is preliminary data.</text>
</comment>
<dbReference type="PRINTS" id="PR00342">
    <property type="entry name" value="RHESUSRHD"/>
</dbReference>
<accession>A0A834ACJ7</accession>
<evidence type="ECO:0000259" key="7">
    <source>
        <dbReference type="Pfam" id="PF00909"/>
    </source>
</evidence>
<gene>
    <name evidence="8" type="ORF">HJG60_011012</name>
</gene>
<dbReference type="InterPro" id="IPR024041">
    <property type="entry name" value="NH4_transpt_AmtB-like_dom"/>
</dbReference>